<sequence length="149" mass="16399">MNRMFGNVRINFLAGIIGLILTFFVSFSSNLLSTSLFRAGAAFIIWFLLAFLLRYVLGSVLVSPPDKGGLESLEFEQETKGAQLDVIAPNDDEVLKDILNYAQAEPNEDQKKPSQSAVDSGFEPLNPPKIVRTKDAEELAQAVRHLSGK</sequence>
<dbReference type="RefSeq" id="WP_285748024.1">
    <property type="nucleotide sequence ID" value="NZ_CP127162.1"/>
</dbReference>
<evidence type="ECO:0000256" key="1">
    <source>
        <dbReference type="SAM" id="MobiDB-lite"/>
    </source>
</evidence>
<accession>A0ABY8X6Y0</accession>
<keyword evidence="2" id="KW-1133">Transmembrane helix</keyword>
<protein>
    <submittedName>
        <fullName evidence="3">Uncharacterized protein</fullName>
    </submittedName>
</protein>
<gene>
    <name evidence="3" type="ORF">QPK24_09055</name>
</gene>
<dbReference type="Proteomes" id="UP001236415">
    <property type="component" value="Chromosome"/>
</dbReference>
<name>A0ABY8X6Y0_9BACL</name>
<evidence type="ECO:0000313" key="3">
    <source>
        <dbReference type="EMBL" id="WIV20803.1"/>
    </source>
</evidence>
<feature type="transmembrane region" description="Helical" evidence="2">
    <location>
        <begin position="12"/>
        <end position="31"/>
    </location>
</feature>
<keyword evidence="4" id="KW-1185">Reference proteome</keyword>
<organism evidence="3 4">
    <name type="scientific">Paenibacillus polygoni</name>
    <dbReference type="NCBI Taxonomy" id="3050112"/>
    <lineage>
        <taxon>Bacteria</taxon>
        <taxon>Bacillati</taxon>
        <taxon>Bacillota</taxon>
        <taxon>Bacilli</taxon>
        <taxon>Bacillales</taxon>
        <taxon>Paenibacillaceae</taxon>
        <taxon>Paenibacillus</taxon>
    </lineage>
</organism>
<proteinExistence type="predicted"/>
<dbReference type="EMBL" id="CP127162">
    <property type="protein sequence ID" value="WIV20803.1"/>
    <property type="molecule type" value="Genomic_DNA"/>
</dbReference>
<keyword evidence="2" id="KW-0812">Transmembrane</keyword>
<evidence type="ECO:0000313" key="4">
    <source>
        <dbReference type="Proteomes" id="UP001236415"/>
    </source>
</evidence>
<evidence type="ECO:0000256" key="2">
    <source>
        <dbReference type="SAM" id="Phobius"/>
    </source>
</evidence>
<feature type="region of interest" description="Disordered" evidence="1">
    <location>
        <begin position="104"/>
        <end position="128"/>
    </location>
</feature>
<reference evidence="3 4" key="1">
    <citation type="submission" date="2023-06" db="EMBL/GenBank/DDBJ databases">
        <title>Paenibacillus polygonum sp. nov., an endophytic bacterium, isolated from Polygonum lapathifolium L. in Nanji Wetland National Nature Reserve, South of Poyang Lake, Jiangxi Province, China.</title>
        <authorList>
            <person name="Yu Z."/>
        </authorList>
    </citation>
    <scope>NUCLEOTIDE SEQUENCE [LARGE SCALE GENOMIC DNA]</scope>
    <source>
        <strain evidence="3 4">C31</strain>
    </source>
</reference>
<keyword evidence="2" id="KW-0472">Membrane</keyword>
<feature type="transmembrane region" description="Helical" evidence="2">
    <location>
        <begin position="37"/>
        <end position="57"/>
    </location>
</feature>